<dbReference type="GO" id="GO:0030295">
    <property type="term" value="F:protein kinase activator activity"/>
    <property type="evidence" value="ECO:0007669"/>
    <property type="project" value="TreeGrafter"/>
</dbReference>
<organism evidence="6 7">
    <name type="scientific">Candidatus Electronema aureum</name>
    <dbReference type="NCBI Taxonomy" id="2005002"/>
    <lineage>
        <taxon>Bacteria</taxon>
        <taxon>Pseudomonadati</taxon>
        <taxon>Thermodesulfobacteriota</taxon>
        <taxon>Desulfobulbia</taxon>
        <taxon>Desulfobulbales</taxon>
        <taxon>Desulfobulbaceae</taxon>
        <taxon>Candidatus Electronema</taxon>
    </lineage>
</organism>
<dbReference type="PANTHER" id="PTHR42878:SF14">
    <property type="entry name" value="OSMOLARITY TWO-COMPONENT SYSTEM PROTEIN SSK1"/>
    <property type="match status" value="1"/>
</dbReference>
<dbReference type="InterPro" id="IPR004358">
    <property type="entry name" value="Sig_transdc_His_kin-like_C"/>
</dbReference>
<sequence>MHDCPDLQRMCQRVREKSVSYEQYNFTCYFDDFLKAFFDLAQEYESLNDFYRICVAVPLEMLDISSALYLYDEKDQALYLICDCRQGVHQKKEPAPDNIILCNEPYRSGDSYVMPICSKAQMELNEPPDEENHPPQCPSPGRLHGKNRVLGMYSISPFEKLSKNDRFFFTKYTNRIGYSLHNRLMALQNIEHLKFINTLVLDIEHNVIVPNMYFRHLFNKLKKSIAEIETLREDICNVADSEKAEERDACIDRCTAFQKSLMFHHGELVKHHQNISLFLESLFRREHFERGCMILHPKQCFVEKEIILPQLEHYDSRFRSANISVERPGNMLYEEFQLYVDIGLLSQVYANLFSNATKYTREIITHEGKPRKAVAYGREVVDNFPECGEKGIKFNVFSTGPHLDKEDARHIFQEGVRGKDSQGIHGTGHGLSFVQHVVELHGGIVGYEATAEGNNFYFILPIVSAA</sequence>
<dbReference type="PROSITE" id="PS50109">
    <property type="entry name" value="HIS_KIN"/>
    <property type="match status" value="1"/>
</dbReference>
<dbReference type="Proteomes" id="UP000316238">
    <property type="component" value="Unassembled WGS sequence"/>
</dbReference>
<dbReference type="AlphaFoldDB" id="A0A521G5J0"/>
<comment type="catalytic activity">
    <reaction evidence="1">
        <text>ATP + protein L-histidine = ADP + protein N-phospho-L-histidine.</text>
        <dbReference type="EC" id="2.7.13.3"/>
    </reaction>
</comment>
<dbReference type="SUPFAM" id="SSF55874">
    <property type="entry name" value="ATPase domain of HSP90 chaperone/DNA topoisomerase II/histidine kinase"/>
    <property type="match status" value="1"/>
</dbReference>
<keyword evidence="4" id="KW-0418">Kinase</keyword>
<proteinExistence type="predicted"/>
<name>A0A521G5J0_9BACT</name>
<evidence type="ECO:0000256" key="4">
    <source>
        <dbReference type="ARBA" id="ARBA00022777"/>
    </source>
</evidence>
<comment type="caution">
    <text evidence="6">The sequence shown here is derived from an EMBL/GenBank/DDBJ whole genome shotgun (WGS) entry which is preliminary data.</text>
</comment>
<dbReference type="GO" id="GO:0004673">
    <property type="term" value="F:protein histidine kinase activity"/>
    <property type="evidence" value="ECO:0007669"/>
    <property type="project" value="UniProtKB-EC"/>
</dbReference>
<dbReference type="InterPro" id="IPR050351">
    <property type="entry name" value="BphY/WalK/GraS-like"/>
</dbReference>
<evidence type="ECO:0000313" key="6">
    <source>
        <dbReference type="EMBL" id="TAA76278.1"/>
    </source>
</evidence>
<dbReference type="Pfam" id="PF02518">
    <property type="entry name" value="HATPase_c"/>
    <property type="match status" value="1"/>
</dbReference>
<dbReference type="EMBL" id="NQJD01000001">
    <property type="protein sequence ID" value="TAA76278.1"/>
    <property type="molecule type" value="Genomic_DNA"/>
</dbReference>
<dbReference type="InterPro" id="IPR036890">
    <property type="entry name" value="HATPase_C_sf"/>
</dbReference>
<dbReference type="EC" id="2.7.13.3" evidence="2"/>
<protein>
    <recommendedName>
        <fullName evidence="2">histidine kinase</fullName>
        <ecNumber evidence="2">2.7.13.3</ecNumber>
    </recommendedName>
</protein>
<dbReference type="CDD" id="cd00075">
    <property type="entry name" value="HATPase"/>
    <property type="match status" value="1"/>
</dbReference>
<evidence type="ECO:0000313" key="7">
    <source>
        <dbReference type="Proteomes" id="UP000316238"/>
    </source>
</evidence>
<dbReference type="PANTHER" id="PTHR42878">
    <property type="entry name" value="TWO-COMPONENT HISTIDINE KINASE"/>
    <property type="match status" value="1"/>
</dbReference>
<feature type="domain" description="Histidine kinase" evidence="5">
    <location>
        <begin position="319"/>
        <end position="464"/>
    </location>
</feature>
<gene>
    <name evidence="6" type="ORF">CDV28_101181</name>
</gene>
<keyword evidence="7" id="KW-1185">Reference proteome</keyword>
<dbReference type="InterPro" id="IPR003594">
    <property type="entry name" value="HATPase_dom"/>
</dbReference>
<dbReference type="GO" id="GO:0000156">
    <property type="term" value="F:phosphorelay response regulator activity"/>
    <property type="evidence" value="ECO:0007669"/>
    <property type="project" value="TreeGrafter"/>
</dbReference>
<evidence type="ECO:0000256" key="2">
    <source>
        <dbReference type="ARBA" id="ARBA00012438"/>
    </source>
</evidence>
<dbReference type="PRINTS" id="PR00344">
    <property type="entry name" value="BCTRLSENSOR"/>
</dbReference>
<dbReference type="InterPro" id="IPR005467">
    <property type="entry name" value="His_kinase_dom"/>
</dbReference>
<dbReference type="Gene3D" id="3.30.565.10">
    <property type="entry name" value="Histidine kinase-like ATPase, C-terminal domain"/>
    <property type="match status" value="1"/>
</dbReference>
<evidence type="ECO:0000256" key="3">
    <source>
        <dbReference type="ARBA" id="ARBA00022679"/>
    </source>
</evidence>
<dbReference type="GO" id="GO:0007234">
    <property type="term" value="P:osmosensory signaling via phosphorelay pathway"/>
    <property type="evidence" value="ECO:0007669"/>
    <property type="project" value="TreeGrafter"/>
</dbReference>
<reference evidence="6" key="1">
    <citation type="submission" date="2017-07" db="EMBL/GenBank/DDBJ databases">
        <title>The cable genome - Insights into the physiology and evolution of filamentous bacteria capable of sulfide oxidation via long distance electron transfer.</title>
        <authorList>
            <person name="Thorup C."/>
            <person name="Bjerg J.T."/>
            <person name="Schreiber L."/>
            <person name="Nielsen L.P."/>
            <person name="Kjeldsen K.U."/>
            <person name="Boesen T."/>
            <person name="Boggild A."/>
            <person name="Meysman F."/>
            <person name="Geelhoed J."/>
            <person name="Schramm A."/>
        </authorList>
    </citation>
    <scope>NUCLEOTIDE SEQUENCE [LARGE SCALE GENOMIC DNA]</scope>
    <source>
        <strain evidence="6">GS</strain>
    </source>
</reference>
<dbReference type="SMART" id="SM00387">
    <property type="entry name" value="HATPase_c"/>
    <property type="match status" value="1"/>
</dbReference>
<accession>A0A521G5J0</accession>
<evidence type="ECO:0000259" key="5">
    <source>
        <dbReference type="PROSITE" id="PS50109"/>
    </source>
</evidence>
<evidence type="ECO:0000256" key="1">
    <source>
        <dbReference type="ARBA" id="ARBA00000085"/>
    </source>
</evidence>
<keyword evidence="3" id="KW-0808">Transferase</keyword>